<keyword evidence="1" id="KW-0812">Transmembrane</keyword>
<dbReference type="AlphaFoldDB" id="A0AAV5JIN4"/>
<reference evidence="2 3" key="1">
    <citation type="journal article" date="2021" name="Commun. Biol.">
        <title>The genome of Shorea leprosula (Dipterocarpaceae) highlights the ecological relevance of drought in aseasonal tropical rainforests.</title>
        <authorList>
            <person name="Ng K.K.S."/>
            <person name="Kobayashi M.J."/>
            <person name="Fawcett J.A."/>
            <person name="Hatakeyama M."/>
            <person name="Paape T."/>
            <person name="Ng C.H."/>
            <person name="Ang C.C."/>
            <person name="Tnah L.H."/>
            <person name="Lee C.T."/>
            <person name="Nishiyama T."/>
            <person name="Sese J."/>
            <person name="O'Brien M.J."/>
            <person name="Copetti D."/>
            <person name="Mohd Noor M.I."/>
            <person name="Ong R.C."/>
            <person name="Putra M."/>
            <person name="Sireger I.Z."/>
            <person name="Indrioko S."/>
            <person name="Kosugi Y."/>
            <person name="Izuno A."/>
            <person name="Isagi Y."/>
            <person name="Lee S.L."/>
            <person name="Shimizu K.K."/>
        </authorList>
    </citation>
    <scope>NUCLEOTIDE SEQUENCE [LARGE SCALE GENOMIC DNA]</scope>
    <source>
        <strain evidence="2">214</strain>
    </source>
</reference>
<gene>
    <name evidence="2" type="ORF">SLEP1_g24386</name>
</gene>
<evidence type="ECO:0000256" key="1">
    <source>
        <dbReference type="SAM" id="Phobius"/>
    </source>
</evidence>
<organism evidence="2 3">
    <name type="scientific">Rubroshorea leprosula</name>
    <dbReference type="NCBI Taxonomy" id="152421"/>
    <lineage>
        <taxon>Eukaryota</taxon>
        <taxon>Viridiplantae</taxon>
        <taxon>Streptophyta</taxon>
        <taxon>Embryophyta</taxon>
        <taxon>Tracheophyta</taxon>
        <taxon>Spermatophyta</taxon>
        <taxon>Magnoliopsida</taxon>
        <taxon>eudicotyledons</taxon>
        <taxon>Gunneridae</taxon>
        <taxon>Pentapetalae</taxon>
        <taxon>rosids</taxon>
        <taxon>malvids</taxon>
        <taxon>Malvales</taxon>
        <taxon>Dipterocarpaceae</taxon>
        <taxon>Rubroshorea</taxon>
    </lineage>
</organism>
<feature type="transmembrane region" description="Helical" evidence="1">
    <location>
        <begin position="64"/>
        <end position="85"/>
    </location>
</feature>
<comment type="caution">
    <text evidence="2">The sequence shown here is derived from an EMBL/GenBank/DDBJ whole genome shotgun (WGS) entry which is preliminary data.</text>
</comment>
<name>A0AAV5JIN4_9ROSI</name>
<evidence type="ECO:0000313" key="2">
    <source>
        <dbReference type="EMBL" id="GKV13377.1"/>
    </source>
</evidence>
<sequence>MGSRLHAREKETKSALLRSQLEWGEEKREARGERIAIYKETRGVLKIFLENVIRTDTASLRHGFYLYRMCRLGLGWGIYVIWGWIG</sequence>
<proteinExistence type="predicted"/>
<protein>
    <submittedName>
        <fullName evidence="2">Uncharacterized protein</fullName>
    </submittedName>
</protein>
<evidence type="ECO:0000313" key="3">
    <source>
        <dbReference type="Proteomes" id="UP001054252"/>
    </source>
</evidence>
<keyword evidence="1" id="KW-0472">Membrane</keyword>
<accession>A0AAV5JIN4</accession>
<dbReference type="EMBL" id="BPVZ01000038">
    <property type="protein sequence ID" value="GKV13377.1"/>
    <property type="molecule type" value="Genomic_DNA"/>
</dbReference>
<keyword evidence="3" id="KW-1185">Reference proteome</keyword>
<dbReference type="Proteomes" id="UP001054252">
    <property type="component" value="Unassembled WGS sequence"/>
</dbReference>
<keyword evidence="1" id="KW-1133">Transmembrane helix</keyword>